<dbReference type="GO" id="GO:0016114">
    <property type="term" value="P:terpenoid biosynthetic process"/>
    <property type="evidence" value="ECO:0007669"/>
    <property type="project" value="UniProtKB-ARBA"/>
</dbReference>
<dbReference type="AlphaFoldDB" id="A0A4Q2U9J6"/>
<reference evidence="1 2" key="2">
    <citation type="submission" date="2019-02" db="EMBL/GenBank/DDBJ databases">
        <title>'Lichenibacterium ramalinii' gen. nov. sp. nov., 'Lichenibacterium minor' gen. nov. sp. nov.</title>
        <authorList>
            <person name="Pankratov T."/>
        </authorList>
    </citation>
    <scope>NUCLEOTIDE SEQUENCE [LARGE SCALE GENOMIC DNA]</scope>
    <source>
        <strain evidence="1 2">RmlP026</strain>
    </source>
</reference>
<dbReference type="InterPro" id="IPR033904">
    <property type="entry name" value="Trans_IPPS_HH"/>
</dbReference>
<dbReference type="OrthoDB" id="9807580at2"/>
<dbReference type="Proteomes" id="UP000290759">
    <property type="component" value="Unassembled WGS sequence"/>
</dbReference>
<dbReference type="SFLD" id="SFLDG01018">
    <property type="entry name" value="Squalene/Phytoene_Synthase_Lik"/>
    <property type="match status" value="1"/>
</dbReference>
<comment type="caution">
    <text evidence="1">The sequence shown here is derived from an EMBL/GenBank/DDBJ whole genome shotgun (WGS) entry which is preliminary data.</text>
</comment>
<dbReference type="GO" id="GO:0051996">
    <property type="term" value="F:squalene synthase [NAD(P)H] activity"/>
    <property type="evidence" value="ECO:0007669"/>
    <property type="project" value="UniProtKB-EC"/>
</dbReference>
<evidence type="ECO:0000313" key="1">
    <source>
        <dbReference type="EMBL" id="RYC33142.1"/>
    </source>
</evidence>
<organism evidence="1 2">
    <name type="scientific">Lichenibacterium minor</name>
    <dbReference type="NCBI Taxonomy" id="2316528"/>
    <lineage>
        <taxon>Bacteria</taxon>
        <taxon>Pseudomonadati</taxon>
        <taxon>Pseudomonadota</taxon>
        <taxon>Alphaproteobacteria</taxon>
        <taxon>Hyphomicrobiales</taxon>
        <taxon>Lichenihabitantaceae</taxon>
        <taxon>Lichenibacterium</taxon>
    </lineage>
</organism>
<gene>
    <name evidence="1" type="primary">hpnC</name>
    <name evidence="1" type="ORF">D3273_04530</name>
</gene>
<reference evidence="1 2" key="1">
    <citation type="submission" date="2018-12" db="EMBL/GenBank/DDBJ databases">
        <authorList>
            <person name="Grouzdev D.S."/>
            <person name="Krutkina M.S."/>
        </authorList>
    </citation>
    <scope>NUCLEOTIDE SEQUENCE [LARGE SCALE GENOMIC DNA]</scope>
    <source>
        <strain evidence="1 2">RmlP026</strain>
    </source>
</reference>
<dbReference type="NCBIfam" id="TIGR03464">
    <property type="entry name" value="HpnC"/>
    <property type="match status" value="1"/>
</dbReference>
<keyword evidence="2" id="KW-1185">Reference proteome</keyword>
<keyword evidence="1" id="KW-0808">Transferase</keyword>
<protein>
    <submittedName>
        <fullName evidence="1">Squalene synthase HpnC</fullName>
        <ecNumber evidence="1">2.5.1.21</ecNumber>
    </submittedName>
</protein>
<accession>A0A4Q2U9J6</accession>
<dbReference type="CDD" id="cd00683">
    <property type="entry name" value="Trans_IPPS_HH"/>
    <property type="match status" value="1"/>
</dbReference>
<dbReference type="EMBL" id="QYBB01000003">
    <property type="protein sequence ID" value="RYC33142.1"/>
    <property type="molecule type" value="Genomic_DNA"/>
</dbReference>
<dbReference type="InterPro" id="IPR044843">
    <property type="entry name" value="Trans_IPPS_bact-type"/>
</dbReference>
<dbReference type="EC" id="2.5.1.21" evidence="1"/>
<dbReference type="GO" id="GO:0004311">
    <property type="term" value="F:geranylgeranyl diphosphate synthase activity"/>
    <property type="evidence" value="ECO:0007669"/>
    <property type="project" value="InterPro"/>
</dbReference>
<dbReference type="SFLD" id="SFLDG01212">
    <property type="entry name" value="Phytoene_synthase_like"/>
    <property type="match status" value="1"/>
</dbReference>
<dbReference type="InterPro" id="IPR008949">
    <property type="entry name" value="Isoprenoid_synthase_dom_sf"/>
</dbReference>
<dbReference type="InterPro" id="IPR002060">
    <property type="entry name" value="Squ/phyt_synthse"/>
</dbReference>
<dbReference type="Pfam" id="PF00494">
    <property type="entry name" value="SQS_PSY"/>
    <property type="match status" value="1"/>
</dbReference>
<dbReference type="Gene3D" id="1.10.600.10">
    <property type="entry name" value="Farnesyl Diphosphate Synthase"/>
    <property type="match status" value="1"/>
</dbReference>
<dbReference type="InterPro" id="IPR017827">
    <property type="entry name" value="HSQ_synthase_HpnC"/>
</dbReference>
<name>A0A4Q2U9J6_9HYPH</name>
<evidence type="ECO:0000313" key="2">
    <source>
        <dbReference type="Proteomes" id="UP000290759"/>
    </source>
</evidence>
<proteinExistence type="predicted"/>
<dbReference type="SUPFAM" id="SSF48576">
    <property type="entry name" value="Terpenoid synthases"/>
    <property type="match status" value="1"/>
</dbReference>
<dbReference type="RefSeq" id="WP_129223942.1">
    <property type="nucleotide sequence ID" value="NZ_QYBB01000003.1"/>
</dbReference>
<sequence>MTTASDVASGKTHTDENFPVASHLIAARHRPAVMAFYHFVRAADDVADHATLTPAEKLDHLDRLEQALLGRRDDEPVARPLRAVLAERRLTPRHAQDLIAAFRLDVTKNRTADWADLIHYCSLSAMPVGRYVLDVHGESESTWAASDAVCAALQIINHLQDCGKDFRDLDRVYIPDDALAAAGVPHEALGADRASPALRTLFRDLAVRTMGLLDEGGVLPRQVADFRMSLETAVIIALARHLTTTLMSHDPLSERVHHNKAEYLRIGGVGAARTAVGRLFRRPAAPAAARVGRA</sequence>
<dbReference type="SFLD" id="SFLDS00005">
    <property type="entry name" value="Isoprenoid_Synthase_Type_I"/>
    <property type="match status" value="1"/>
</dbReference>
<dbReference type="PANTHER" id="PTHR31480">
    <property type="entry name" value="BIFUNCTIONAL LYCOPENE CYCLASE/PHYTOENE SYNTHASE"/>
    <property type="match status" value="1"/>
</dbReference>